<evidence type="ECO:0000313" key="4">
    <source>
        <dbReference type="EMBL" id="MEI9412073.1"/>
    </source>
</evidence>
<evidence type="ECO:0000313" key="5">
    <source>
        <dbReference type="Proteomes" id="UP001387293"/>
    </source>
</evidence>
<dbReference type="CDD" id="cd00853">
    <property type="entry name" value="NifX"/>
    <property type="match status" value="1"/>
</dbReference>
<dbReference type="InterPro" id="IPR051840">
    <property type="entry name" value="NifX/NifY_domain"/>
</dbReference>
<dbReference type="NCBIfam" id="TIGR02663">
    <property type="entry name" value="nifX"/>
    <property type="match status" value="1"/>
</dbReference>
<gene>
    <name evidence="4" type="primary">nifX</name>
    <name evidence="4" type="ORF">O7A60_25415</name>
</gene>
<dbReference type="InterPro" id="IPR034169">
    <property type="entry name" value="NifX-like"/>
</dbReference>
<dbReference type="PANTHER" id="PTHR33937:SF1">
    <property type="entry name" value="IRON-MOLIBDENUM COFACTOR PROCESSING PROTEIN"/>
    <property type="match status" value="1"/>
</dbReference>
<comment type="similarity">
    <text evidence="1">Belongs to the NifX/NifY family.</text>
</comment>
<dbReference type="InterPro" id="IPR003731">
    <property type="entry name" value="Di-Nase_FeMo-co_biosynth"/>
</dbReference>
<organism evidence="4 5">
    <name type="scientific">Mesorhizobium salmacidum</name>
    <dbReference type="NCBI Taxonomy" id="3015171"/>
    <lineage>
        <taxon>Bacteria</taxon>
        <taxon>Pseudomonadati</taxon>
        <taxon>Pseudomonadota</taxon>
        <taxon>Alphaproteobacteria</taxon>
        <taxon>Hyphomicrobiales</taxon>
        <taxon>Phyllobacteriaceae</taxon>
        <taxon>Mesorhizobium</taxon>
    </lineage>
</organism>
<dbReference type="Gene3D" id="3.30.420.130">
    <property type="entry name" value="Dinitrogenase iron-molybdenum cofactor biosynthesis domain"/>
    <property type="match status" value="1"/>
</dbReference>
<keyword evidence="5" id="KW-1185">Reference proteome</keyword>
<dbReference type="EMBL" id="JAPYKS010000022">
    <property type="protein sequence ID" value="MEI9412073.1"/>
    <property type="molecule type" value="Genomic_DNA"/>
</dbReference>
<comment type="caution">
    <text evidence="4">The sequence shown here is derived from an EMBL/GenBank/DDBJ whole genome shotgun (WGS) entry which is preliminary data.</text>
</comment>
<reference evidence="4 5" key="1">
    <citation type="submission" date="2022-12" db="EMBL/GenBank/DDBJ databases">
        <authorList>
            <person name="Muema E."/>
        </authorList>
    </citation>
    <scope>NUCLEOTIDE SEQUENCE [LARGE SCALE GENOMIC DNA]</scope>
    <source>
        <strain evidence="5">1326</strain>
    </source>
</reference>
<dbReference type="SUPFAM" id="SSF53146">
    <property type="entry name" value="Nitrogenase accessory factor-like"/>
    <property type="match status" value="1"/>
</dbReference>
<dbReference type="RefSeq" id="WP_337108525.1">
    <property type="nucleotide sequence ID" value="NZ_JAPYKS010000022.1"/>
</dbReference>
<evidence type="ECO:0000256" key="1">
    <source>
        <dbReference type="ARBA" id="ARBA00010285"/>
    </source>
</evidence>
<name>A0ABU8L3E0_9HYPH</name>
<evidence type="ECO:0000256" key="2">
    <source>
        <dbReference type="ARBA" id="ARBA00023231"/>
    </source>
</evidence>
<evidence type="ECO:0000259" key="3">
    <source>
        <dbReference type="Pfam" id="PF02579"/>
    </source>
</evidence>
<sequence>MTSLRRLSLVTDEAHASPPERQAGALRVAIATQDLKELNAHFGSAKRFAVYDVTRAEWNFVEAVAFDDVSDERGTHRTEGDDRIGPKVLALKGCHLLFCLAIGGPAAARLVAAKIHPIKVQHPEPIASVLSRTQEMLRKAPPPWLRKVLADAGVPRKKPPFKDHED</sequence>
<dbReference type="PANTHER" id="PTHR33937">
    <property type="entry name" value="IRON-MOLYBDENUM PROTEIN-RELATED-RELATED"/>
    <property type="match status" value="1"/>
</dbReference>
<dbReference type="InterPro" id="IPR013480">
    <property type="entry name" value="NifX"/>
</dbReference>
<accession>A0ABU8L3E0</accession>
<proteinExistence type="inferred from homology"/>
<dbReference type="Pfam" id="PF02579">
    <property type="entry name" value="Nitro_FeMo-Co"/>
    <property type="match status" value="1"/>
</dbReference>
<dbReference type="Proteomes" id="UP001387293">
    <property type="component" value="Unassembled WGS sequence"/>
</dbReference>
<dbReference type="InterPro" id="IPR036105">
    <property type="entry name" value="DiNase_FeMo-co_biosyn_sf"/>
</dbReference>
<feature type="domain" description="Dinitrogenase iron-molybdenum cofactor biosynthesis" evidence="3">
    <location>
        <begin position="36"/>
        <end position="133"/>
    </location>
</feature>
<protein>
    <submittedName>
        <fullName evidence="4">Nitrogen fixation protein NifX</fullName>
    </submittedName>
</protein>
<keyword evidence="2" id="KW-0535">Nitrogen fixation</keyword>